<dbReference type="GeneID" id="94443809"/>
<evidence type="ECO:0000313" key="2">
    <source>
        <dbReference type="EMBL" id="KJL18263.1"/>
    </source>
</evidence>
<evidence type="ECO:0000313" key="3">
    <source>
        <dbReference type="Proteomes" id="UP000033572"/>
    </source>
</evidence>
<dbReference type="AlphaFoldDB" id="A0A0F0KBL8"/>
<keyword evidence="1" id="KW-1133">Transmembrane helix</keyword>
<dbReference type="RefSeq" id="WP_045255584.1">
    <property type="nucleotide sequence ID" value="NZ_CP031425.1"/>
</dbReference>
<keyword evidence="1" id="KW-0472">Membrane</keyword>
<evidence type="ECO:0000256" key="1">
    <source>
        <dbReference type="SAM" id="Phobius"/>
    </source>
</evidence>
<feature type="transmembrane region" description="Helical" evidence="1">
    <location>
        <begin position="7"/>
        <end position="26"/>
    </location>
</feature>
<comment type="caution">
    <text evidence="2">The sequence shown here is derived from an EMBL/GenBank/DDBJ whole genome shotgun (WGS) entry which is preliminary data.</text>
</comment>
<dbReference type="Proteomes" id="UP000033572">
    <property type="component" value="Unassembled WGS sequence"/>
</dbReference>
<gene>
    <name evidence="2" type="ORF">RN50_03372</name>
</gene>
<keyword evidence="1" id="KW-0812">Transmembrane</keyword>
<dbReference type="KEGG" id="mfol:DXT68_05355"/>
<accession>A0A0F0KBL8</accession>
<dbReference type="EMBL" id="JYIU01000046">
    <property type="protein sequence ID" value="KJL18263.1"/>
    <property type="molecule type" value="Genomic_DNA"/>
</dbReference>
<name>A0A0F0KBL8_9MICO</name>
<sequence>MRRRAAWSLGIIALVLLLAGIAVWWWQSSLDQPAPVASRSPSSVATETDMRDVAQQELDDHLESCIVDATAEVLPEGCGLRIPWGTEFAAVDRVRLRIDRLPVLELTEEGFVADDGVLVATVTGTGQNGSPRTETYRTESWSVRGDITREGSSVALDVW</sequence>
<dbReference type="PATRIC" id="fig|104336.4.peg.3413"/>
<keyword evidence="3" id="KW-1185">Reference proteome</keyword>
<protein>
    <submittedName>
        <fullName evidence="2">Uncharacterized protein</fullName>
    </submittedName>
</protein>
<proteinExistence type="predicted"/>
<organism evidence="2 3">
    <name type="scientific">Microbacterium foliorum</name>
    <dbReference type="NCBI Taxonomy" id="104336"/>
    <lineage>
        <taxon>Bacteria</taxon>
        <taxon>Bacillati</taxon>
        <taxon>Actinomycetota</taxon>
        <taxon>Actinomycetes</taxon>
        <taxon>Micrococcales</taxon>
        <taxon>Microbacteriaceae</taxon>
        <taxon>Microbacterium</taxon>
    </lineage>
</organism>
<reference evidence="2 3" key="1">
    <citation type="submission" date="2015-02" db="EMBL/GenBank/DDBJ databases">
        <title>Draft genome sequences of ten Microbacterium spp. with emphasis on heavy metal contaminated environments.</title>
        <authorList>
            <person name="Corretto E."/>
        </authorList>
    </citation>
    <scope>NUCLEOTIDE SEQUENCE [LARGE SCALE GENOMIC DNA]</scope>
    <source>
        <strain evidence="2 3">DSM 12966</strain>
    </source>
</reference>